<dbReference type="OrthoDB" id="2310150at2759"/>
<organism evidence="2 3">
    <name type="scientific">Edaphochlamys debaryana</name>
    <dbReference type="NCBI Taxonomy" id="47281"/>
    <lineage>
        <taxon>Eukaryota</taxon>
        <taxon>Viridiplantae</taxon>
        <taxon>Chlorophyta</taxon>
        <taxon>core chlorophytes</taxon>
        <taxon>Chlorophyceae</taxon>
        <taxon>CS clade</taxon>
        <taxon>Chlamydomonadales</taxon>
        <taxon>Chlamydomonadales incertae sedis</taxon>
        <taxon>Edaphochlamys</taxon>
    </lineage>
</organism>
<dbReference type="Pfam" id="PF00248">
    <property type="entry name" value="Aldo_ket_red"/>
    <property type="match status" value="1"/>
</dbReference>
<evidence type="ECO:0000313" key="2">
    <source>
        <dbReference type="EMBL" id="KAG2498164.1"/>
    </source>
</evidence>
<proteinExistence type="predicted"/>
<evidence type="ECO:0000313" key="3">
    <source>
        <dbReference type="Proteomes" id="UP000612055"/>
    </source>
</evidence>
<gene>
    <name evidence="2" type="ORF">HYH03_003921</name>
</gene>
<comment type="caution">
    <text evidence="2">The sequence shown here is derived from an EMBL/GenBank/DDBJ whole genome shotgun (WGS) entry which is preliminary data.</text>
</comment>
<reference evidence="2" key="1">
    <citation type="journal article" date="2020" name="bioRxiv">
        <title>Comparative genomics of Chlamydomonas.</title>
        <authorList>
            <person name="Craig R.J."/>
            <person name="Hasan A.R."/>
            <person name="Ness R.W."/>
            <person name="Keightley P.D."/>
        </authorList>
    </citation>
    <scope>NUCLEOTIDE SEQUENCE</scope>
    <source>
        <strain evidence="2">CCAP 11/70</strain>
    </source>
</reference>
<protein>
    <recommendedName>
        <fullName evidence="1">NADP-dependent oxidoreductase domain-containing protein</fullName>
    </recommendedName>
</protein>
<dbReference type="EMBL" id="JAEHOE010000011">
    <property type="protein sequence ID" value="KAG2498164.1"/>
    <property type="molecule type" value="Genomic_DNA"/>
</dbReference>
<dbReference type="PANTHER" id="PTHR43147:SF2">
    <property type="entry name" value="NADP-DEPENDENT OXIDOREDUCTASE DOMAIN-CONTAINING PROTEIN"/>
    <property type="match status" value="1"/>
</dbReference>
<sequence>MLFGESTSYVEAERLLGRCMEAGVSFFDTAEMYPVPQRAETQGASEEYLGRWLRGSGRRREDVLIASKVAGPSGQMTWLRGGPHKVDAANITEALDGTLRRLRTDYVDLYQIHWPDRYVPMFGDADYDPSYAYDCTVPLEEQLEALGRAVEAGKVRYVGLSNETPWGLCRAINAASQRPSLPRVVSLQNAYSLTCRTFDSGGLAEACHVEGVGLMAYSPLAMGLLTGKYLGADGGPPGARLNRYRGRYAEAESRYGPKPNVREAVAAYAQLAREVGLSPTALAIRFVLSRPLVTCAVVGATCEAQLAELLEAAQPLAAAGVTEGQQAAAAGAASGAGEGGFEGGGGGWGGAAGGGEQFLPAEVLEAIDRIHLRYPNPTP</sequence>
<dbReference type="InterPro" id="IPR036812">
    <property type="entry name" value="NAD(P)_OxRdtase_dom_sf"/>
</dbReference>
<dbReference type="InterPro" id="IPR023210">
    <property type="entry name" value="NADP_OxRdtase_dom"/>
</dbReference>
<keyword evidence="3" id="KW-1185">Reference proteome</keyword>
<dbReference type="Gene3D" id="3.20.20.100">
    <property type="entry name" value="NADP-dependent oxidoreductase domain"/>
    <property type="match status" value="1"/>
</dbReference>
<dbReference type="PANTHER" id="PTHR43147">
    <property type="entry name" value="PROTEIN TAS"/>
    <property type="match status" value="1"/>
</dbReference>
<dbReference type="Proteomes" id="UP000612055">
    <property type="component" value="Unassembled WGS sequence"/>
</dbReference>
<dbReference type="AlphaFoldDB" id="A0A835YAK0"/>
<accession>A0A835YAK0</accession>
<name>A0A835YAK0_9CHLO</name>
<evidence type="ECO:0000259" key="1">
    <source>
        <dbReference type="Pfam" id="PF00248"/>
    </source>
</evidence>
<dbReference type="SUPFAM" id="SSF51430">
    <property type="entry name" value="NAD(P)-linked oxidoreductase"/>
    <property type="match status" value="1"/>
</dbReference>
<feature type="domain" description="NADP-dependent oxidoreductase" evidence="1">
    <location>
        <begin position="5"/>
        <end position="313"/>
    </location>
</feature>
<dbReference type="CDD" id="cd19094">
    <property type="entry name" value="AKR_Tas-like"/>
    <property type="match status" value="1"/>
</dbReference>